<name>A0AAP0I6Z7_9MAGN</name>
<evidence type="ECO:0000313" key="2">
    <source>
        <dbReference type="EMBL" id="KAK9109797.1"/>
    </source>
</evidence>
<evidence type="ECO:0000313" key="3">
    <source>
        <dbReference type="Proteomes" id="UP001417504"/>
    </source>
</evidence>
<gene>
    <name evidence="2" type="ORF">Sjap_017857</name>
</gene>
<feature type="compositionally biased region" description="Basic and acidic residues" evidence="1">
    <location>
        <begin position="76"/>
        <end position="95"/>
    </location>
</feature>
<comment type="caution">
    <text evidence="2">The sequence shown here is derived from an EMBL/GenBank/DDBJ whole genome shotgun (WGS) entry which is preliminary data.</text>
</comment>
<protein>
    <submittedName>
        <fullName evidence="2">Uncharacterized protein</fullName>
    </submittedName>
</protein>
<organism evidence="2 3">
    <name type="scientific">Stephania japonica</name>
    <dbReference type="NCBI Taxonomy" id="461633"/>
    <lineage>
        <taxon>Eukaryota</taxon>
        <taxon>Viridiplantae</taxon>
        <taxon>Streptophyta</taxon>
        <taxon>Embryophyta</taxon>
        <taxon>Tracheophyta</taxon>
        <taxon>Spermatophyta</taxon>
        <taxon>Magnoliopsida</taxon>
        <taxon>Ranunculales</taxon>
        <taxon>Menispermaceae</taxon>
        <taxon>Menispermoideae</taxon>
        <taxon>Cissampelideae</taxon>
        <taxon>Stephania</taxon>
    </lineage>
</organism>
<proteinExistence type="predicted"/>
<dbReference type="Proteomes" id="UP001417504">
    <property type="component" value="Unassembled WGS sequence"/>
</dbReference>
<dbReference type="EMBL" id="JBBNAE010000007">
    <property type="protein sequence ID" value="KAK9109797.1"/>
    <property type="molecule type" value="Genomic_DNA"/>
</dbReference>
<evidence type="ECO:0000256" key="1">
    <source>
        <dbReference type="SAM" id="MobiDB-lite"/>
    </source>
</evidence>
<keyword evidence="3" id="KW-1185">Reference proteome</keyword>
<reference evidence="2 3" key="1">
    <citation type="submission" date="2024-01" db="EMBL/GenBank/DDBJ databases">
        <title>Genome assemblies of Stephania.</title>
        <authorList>
            <person name="Yang L."/>
        </authorList>
    </citation>
    <scope>NUCLEOTIDE SEQUENCE [LARGE SCALE GENOMIC DNA]</scope>
    <source>
        <strain evidence="2">QJT</strain>
        <tissue evidence="2">Leaf</tissue>
    </source>
</reference>
<feature type="compositionally biased region" description="Basic and acidic residues" evidence="1">
    <location>
        <begin position="44"/>
        <end position="67"/>
    </location>
</feature>
<feature type="compositionally biased region" description="Polar residues" evidence="1">
    <location>
        <begin position="28"/>
        <end position="42"/>
    </location>
</feature>
<dbReference type="AlphaFoldDB" id="A0AAP0I6Z7"/>
<sequence>MAALLTTEPLERQRLYPMLHEGNDRQGFASTKRQAGQSSGAVQEQRHTGVRDEGDQFDRRRQDQQGRRDRHPGQQRGDEGHVMERSEVGEDNLRLGGDDSGRLTLKLRVMASYRRSYVVFNGWEVGVNGTWYECYKQGINHDWFYFDHFTIKEEAVEAIKQYYHGQYKGKVKVSSQKTLEKTFSLLNDIPHPPNPTMKWIEDYGELVINSPPRSPSEE</sequence>
<accession>A0AAP0I6Z7</accession>
<feature type="region of interest" description="Disordered" evidence="1">
    <location>
        <begin position="23"/>
        <end position="95"/>
    </location>
</feature>